<dbReference type="GO" id="GO:0005891">
    <property type="term" value="C:voltage-gated calcium channel complex"/>
    <property type="evidence" value="ECO:0007669"/>
    <property type="project" value="TreeGrafter"/>
</dbReference>
<organism evidence="19">
    <name type="scientific">Hadrurus spadix</name>
    <dbReference type="NCBI Taxonomy" id="141984"/>
    <lineage>
        <taxon>Eukaryota</taxon>
        <taxon>Metazoa</taxon>
        <taxon>Ecdysozoa</taxon>
        <taxon>Arthropoda</taxon>
        <taxon>Chelicerata</taxon>
        <taxon>Arachnida</taxon>
        <taxon>Scorpiones</taxon>
        <taxon>Iurida</taxon>
        <taxon>Iuroidea</taxon>
        <taxon>Hadrurus</taxon>
    </lineage>
</organism>
<dbReference type="InterPro" id="IPR013608">
    <property type="entry name" value="VWA_N"/>
</dbReference>
<evidence type="ECO:0000256" key="11">
    <source>
        <dbReference type="ARBA" id="ARBA00022989"/>
    </source>
</evidence>
<evidence type="ECO:0000256" key="15">
    <source>
        <dbReference type="ARBA" id="ARBA00023180"/>
    </source>
</evidence>
<feature type="region of interest" description="Disordered" evidence="17">
    <location>
        <begin position="154"/>
        <end position="185"/>
    </location>
</feature>
<feature type="compositionally biased region" description="Acidic residues" evidence="17">
    <location>
        <begin position="162"/>
        <end position="177"/>
    </location>
</feature>
<dbReference type="PANTHER" id="PTHR10166:SF37">
    <property type="entry name" value="STOLID, ISOFORM H"/>
    <property type="match status" value="1"/>
</dbReference>
<evidence type="ECO:0000256" key="2">
    <source>
        <dbReference type="ARBA" id="ARBA00007060"/>
    </source>
</evidence>
<keyword evidence="8" id="KW-0732">Signal</keyword>
<keyword evidence="5" id="KW-0107">Calcium channel</keyword>
<evidence type="ECO:0000256" key="17">
    <source>
        <dbReference type="SAM" id="MobiDB-lite"/>
    </source>
</evidence>
<evidence type="ECO:0000256" key="3">
    <source>
        <dbReference type="ARBA" id="ARBA00022448"/>
    </source>
</evidence>
<keyword evidence="9" id="KW-0106">Calcium</keyword>
<dbReference type="Pfam" id="PF08399">
    <property type="entry name" value="VWA_N"/>
    <property type="match status" value="1"/>
</dbReference>
<dbReference type="GO" id="GO:0005245">
    <property type="term" value="F:voltage-gated calcium channel activity"/>
    <property type="evidence" value="ECO:0007669"/>
    <property type="project" value="TreeGrafter"/>
</dbReference>
<dbReference type="InterPro" id="IPR013680">
    <property type="entry name" value="VDCC_a2/dsu"/>
</dbReference>
<dbReference type="EMBL" id="GFAH01000108">
    <property type="protein sequence ID" value="JAV48281.1"/>
    <property type="molecule type" value="Transcribed_RNA"/>
</dbReference>
<evidence type="ECO:0000256" key="10">
    <source>
        <dbReference type="ARBA" id="ARBA00022882"/>
    </source>
</evidence>
<dbReference type="Pfam" id="PF00092">
    <property type="entry name" value="VWA"/>
    <property type="match status" value="1"/>
</dbReference>
<evidence type="ECO:0000256" key="16">
    <source>
        <dbReference type="ARBA" id="ARBA00023303"/>
    </source>
</evidence>
<name>A0A1W7RAW1_9SCOR</name>
<evidence type="ECO:0000259" key="18">
    <source>
        <dbReference type="PROSITE" id="PS50234"/>
    </source>
</evidence>
<dbReference type="CDD" id="cd12912">
    <property type="entry name" value="PDC2_MCP_like"/>
    <property type="match status" value="1"/>
</dbReference>
<dbReference type="InterPro" id="IPR036465">
    <property type="entry name" value="vWFA_dom_sf"/>
</dbReference>
<protein>
    <submittedName>
        <fullName evidence="19">Voltage-dependent calcium channel subunit alpha-2/delta-3</fullName>
    </submittedName>
</protein>
<keyword evidence="4" id="KW-0109">Calcium transport</keyword>
<dbReference type="Gene3D" id="3.30.450.20">
    <property type="entry name" value="PAS domain"/>
    <property type="match status" value="1"/>
</dbReference>
<dbReference type="Gene3D" id="3.40.50.410">
    <property type="entry name" value="von Willebrand factor, type A domain"/>
    <property type="match status" value="1"/>
</dbReference>
<evidence type="ECO:0000313" key="19">
    <source>
        <dbReference type="EMBL" id="JAV48281.1"/>
    </source>
</evidence>
<evidence type="ECO:0000256" key="13">
    <source>
        <dbReference type="ARBA" id="ARBA00023136"/>
    </source>
</evidence>
<dbReference type="PROSITE" id="PS50234">
    <property type="entry name" value="VWFA"/>
    <property type="match status" value="1"/>
</dbReference>
<dbReference type="InterPro" id="IPR002035">
    <property type="entry name" value="VWF_A"/>
</dbReference>
<dbReference type="GO" id="GO:0046872">
    <property type="term" value="F:metal ion binding"/>
    <property type="evidence" value="ECO:0007669"/>
    <property type="project" value="UniProtKB-KW"/>
</dbReference>
<feature type="domain" description="VWFA" evidence="18">
    <location>
        <begin position="289"/>
        <end position="471"/>
    </location>
</feature>
<comment type="similarity">
    <text evidence="2">Belongs to the calcium channel subunit alpha-2/delta family.</text>
</comment>
<proteinExistence type="inferred from homology"/>
<dbReference type="FunFam" id="3.30.450.20:FF:000012">
    <property type="entry name" value="Calcium channel, voltage-dependent, alpha2/delta subunit 3"/>
    <property type="match status" value="1"/>
</dbReference>
<evidence type="ECO:0000256" key="8">
    <source>
        <dbReference type="ARBA" id="ARBA00022729"/>
    </source>
</evidence>
<dbReference type="SMART" id="SM00327">
    <property type="entry name" value="VWA"/>
    <property type="match status" value="1"/>
</dbReference>
<evidence type="ECO:0000256" key="12">
    <source>
        <dbReference type="ARBA" id="ARBA00023065"/>
    </source>
</evidence>
<keyword evidence="3" id="KW-0813">Transport</keyword>
<evidence type="ECO:0000256" key="4">
    <source>
        <dbReference type="ARBA" id="ARBA00022568"/>
    </source>
</evidence>
<keyword evidence="11" id="KW-1133">Transmembrane helix</keyword>
<keyword evidence="13" id="KW-0472">Membrane</keyword>
<dbReference type="FunFam" id="3.40.50.410:FF:000007">
    <property type="entry name" value="Calcium voltage-gated channel auxiliary subunit alpha2delta 3"/>
    <property type="match status" value="1"/>
</dbReference>
<keyword evidence="10" id="KW-0851">Voltage-gated channel</keyword>
<sequence length="1242" mass="143302">MSTSVQHCLLAVPNLIFLPPVCHNIRRFTILLGFVVILSVLPTTSPRDEKDLHSKQVNSWALKFGSDIGEASAKASCLTKIIESYAKMNPAISVNWSDPGGTFEDIKTYIENTLNWKMRALETTAEATERAATDNGNEKLEKQAKYLYFNAKKMYDPREPPDSDDDDDEDDDDDDDNGDSKEDYRPIELEHRRTFDWPVNITHSCVHVPTNVYDKAPTIVDGIRWSEEITDVFRNNMAVDHFLSWQYFCSSTGFLRIYPAMKWRNGEKTDMYDCRLTQWFIQAAASPKDIVILLDGSGSMLGLRKEIARNVVLTILDTLTDNDYFTVIRFSADIEYMSPCSEGSMVQANDENIREFKERLSNPETINMANFSNALITAFELLQKFHTSGTGSQCNQAIMLITDGAPDTYEDIFRRFNWPNIPVRVFTYLIGREVTDIQEVNLIACNNRGYYTHVTTLAEVREQVQKYIPVMSRPLVLSGTRTPIWTSVYADISEIRLTDWKWEERERKQIRNLYLREREKQREMDYSENQVMEFTADEENATDLDLLSGGSHPTTPEPEATRRAQKKKIAHLMTTVAIPVFDKRNYTVRVADLLGVVGIDIPIKEIIRTASLFKLGVNGYMFIINNNGHVIYHPDLRTLFQDMLKPFYNSVDISEVELADENDTTNANLIMKLREEMIKRSKNRQTITVRMHFDNLRRVVTRKNLYFYGPIEKTPFSLAIVLPEGYGQHRARGQKQIKIQEEDWMTYFQGNNWRVHPDWVYCETPPKLKEPYISPEDVIRNLLTAIKTRQNFRWRAHSRTPPIYDSMICDKELVQSLVYDANATDVFSNSSKTVKYPADNEEKLVKPFGIVTTFVATRSGLTRFEDYRTEEEKDNSTEKPFYELHTRATDELFYKRAVDYYAINSTAFVFSVPYDAGTRNNSLVTASRAFFLGDGRKKAPVGVVGLQYRHSTFAERFFNITSQCKVSSCEFRCSDEEHACYLLDNNGFVVVSEKHEETGRFFGEIDYTIFDSLVSYGIYNRVKVRDYQAICVEIQPQSGPANFLHTPFSYLKNGILWLWGQLTMLLVQYNLHSWWAGEWVAAMDYSYYNDYGFEDESRYGRSLLNKTKAEPCIKEVELYEVQTTSPKPLKGKLSQCHATQCDKEYIAQPVVQTNLILLVVYNMCPCEPSISTLEPKKVEQKEEEKCYRMKHGLPRKRPDDCTNYHPGEVEIKQCGKGSSTNASTYLQLGVLIFIWFTKYCPV</sequence>
<evidence type="ECO:0000256" key="1">
    <source>
        <dbReference type="ARBA" id="ARBA00004479"/>
    </source>
</evidence>
<keyword evidence="15" id="KW-0325">Glycoprotein</keyword>
<evidence type="ECO:0000256" key="9">
    <source>
        <dbReference type="ARBA" id="ARBA00022837"/>
    </source>
</evidence>
<evidence type="ECO:0000256" key="7">
    <source>
        <dbReference type="ARBA" id="ARBA00022723"/>
    </source>
</evidence>
<evidence type="ECO:0000256" key="14">
    <source>
        <dbReference type="ARBA" id="ARBA00023157"/>
    </source>
</evidence>
<dbReference type="Pfam" id="PF08473">
    <property type="entry name" value="VGCC_alpha2"/>
    <property type="match status" value="1"/>
</dbReference>
<dbReference type="PANTHER" id="PTHR10166">
    <property type="entry name" value="VOLTAGE-DEPENDENT CALCIUM CHANNEL SUBUNIT ALPHA-2/DELTA-RELATED"/>
    <property type="match status" value="1"/>
</dbReference>
<dbReference type="InterPro" id="IPR051173">
    <property type="entry name" value="Ca_channel_alpha-2/delta"/>
</dbReference>
<dbReference type="SUPFAM" id="SSF53300">
    <property type="entry name" value="vWA-like"/>
    <property type="match status" value="1"/>
</dbReference>
<keyword evidence="7" id="KW-0479">Metal-binding</keyword>
<keyword evidence="6" id="KW-0812">Transmembrane</keyword>
<dbReference type="AlphaFoldDB" id="A0A1W7RAW1"/>
<keyword evidence="12" id="KW-0406">Ion transport</keyword>
<keyword evidence="16" id="KW-0407">Ion channel</keyword>
<comment type="subcellular location">
    <subcellularLocation>
        <location evidence="1">Membrane</location>
        <topology evidence="1">Single-pass type I membrane protein</topology>
    </subcellularLocation>
</comment>
<accession>A0A1W7RAW1</accession>
<evidence type="ECO:0000256" key="5">
    <source>
        <dbReference type="ARBA" id="ARBA00022673"/>
    </source>
</evidence>
<reference evidence="19" key="1">
    <citation type="submission" date="2016-11" db="EMBL/GenBank/DDBJ databases">
        <title>Venom-gland transcriptomics and venom proteomics of the black-back scorpion (Hadrurus spadix) reveal detectability challenges and an unexplored realm of animal toxin diversity.</title>
        <authorList>
            <person name="Rokyta D.R."/>
            <person name="Ward M.J."/>
        </authorList>
    </citation>
    <scope>NUCLEOTIDE SEQUENCE</scope>
    <source>
        <tissue evidence="19">Venom gland</tissue>
    </source>
</reference>
<evidence type="ECO:0000256" key="6">
    <source>
        <dbReference type="ARBA" id="ARBA00022692"/>
    </source>
</evidence>
<keyword evidence="14" id="KW-1015">Disulfide bond</keyword>